<name>A0A814YEV6_9BILA</name>
<reference evidence="2" key="1">
    <citation type="submission" date="2021-02" db="EMBL/GenBank/DDBJ databases">
        <authorList>
            <person name="Nowell W R."/>
        </authorList>
    </citation>
    <scope>NUCLEOTIDE SEQUENCE</scope>
</reference>
<evidence type="ECO:0000313" key="4">
    <source>
        <dbReference type="Proteomes" id="UP000663855"/>
    </source>
</evidence>
<dbReference type="EMBL" id="CAJNOV010005871">
    <property type="protein sequence ID" value="CAF1228648.1"/>
    <property type="molecule type" value="Genomic_DNA"/>
</dbReference>
<comment type="caution">
    <text evidence="2">The sequence shown here is derived from an EMBL/GenBank/DDBJ whole genome shotgun (WGS) entry which is preliminary data.</text>
</comment>
<evidence type="ECO:0000256" key="1">
    <source>
        <dbReference type="SAM" id="MobiDB-lite"/>
    </source>
</evidence>
<accession>A0A814YEV6</accession>
<evidence type="ECO:0000313" key="2">
    <source>
        <dbReference type="EMBL" id="CAF1228648.1"/>
    </source>
</evidence>
<sequence length="245" mass="28211">MIEETHLLKVIKEHVYQRWETACEKQPKIWEFIKKVNDESKEDFEMVLRRAAEYGSEYTKSSSMLSIVLQLLFTGIDDDCLLNEPKVFADLWNSVTNEGIASCDRFKQYISEDDLKEQMNEPSSSLILALHLYYQEKVPELLKQHHISNSKNTLYNLAAESVTQHGWISGIQAIKGKIPPNKYEPLIKKIREMVSSISTSLEEPSPCPRIPSSVDQSSQDTSGTTNLRKLLIKNRKFSEIDKEEK</sequence>
<proteinExistence type="predicted"/>
<dbReference type="AlphaFoldDB" id="A0A814YEV6"/>
<protein>
    <submittedName>
        <fullName evidence="2">Uncharacterized protein</fullName>
    </submittedName>
</protein>
<feature type="region of interest" description="Disordered" evidence="1">
    <location>
        <begin position="198"/>
        <end position="227"/>
    </location>
</feature>
<evidence type="ECO:0000313" key="3">
    <source>
        <dbReference type="EMBL" id="CAF2026735.1"/>
    </source>
</evidence>
<dbReference type="Proteomes" id="UP000663855">
    <property type="component" value="Unassembled WGS sequence"/>
</dbReference>
<dbReference type="Proteomes" id="UP000663824">
    <property type="component" value="Unassembled WGS sequence"/>
</dbReference>
<gene>
    <name evidence="2" type="ORF">CJN711_LOCUS13380</name>
    <name evidence="3" type="ORF">MBJ925_LOCUS9572</name>
</gene>
<feature type="compositionally biased region" description="Polar residues" evidence="1">
    <location>
        <begin position="213"/>
        <end position="227"/>
    </location>
</feature>
<dbReference type="EMBL" id="CAJNRE010003610">
    <property type="protein sequence ID" value="CAF2026735.1"/>
    <property type="molecule type" value="Genomic_DNA"/>
</dbReference>
<organism evidence="2 4">
    <name type="scientific">Rotaria magnacalcarata</name>
    <dbReference type="NCBI Taxonomy" id="392030"/>
    <lineage>
        <taxon>Eukaryota</taxon>
        <taxon>Metazoa</taxon>
        <taxon>Spiralia</taxon>
        <taxon>Gnathifera</taxon>
        <taxon>Rotifera</taxon>
        <taxon>Eurotatoria</taxon>
        <taxon>Bdelloidea</taxon>
        <taxon>Philodinida</taxon>
        <taxon>Philodinidae</taxon>
        <taxon>Rotaria</taxon>
    </lineage>
</organism>